<dbReference type="InterPro" id="IPR001227">
    <property type="entry name" value="Ac_transferase_dom_sf"/>
</dbReference>
<dbReference type="KEGG" id="tdf:H9L22_06260"/>
<accession>A0A7H0H8R7</accession>
<reference evidence="6 7" key="1">
    <citation type="submission" date="2020-08" db="EMBL/GenBank/DDBJ databases">
        <title>Genome sequence of Tessaracoccus defluvii JCM 17540T.</title>
        <authorList>
            <person name="Hyun D.-W."/>
            <person name="Bae J.-W."/>
        </authorList>
    </citation>
    <scope>NUCLEOTIDE SEQUENCE [LARGE SCALE GENOMIC DNA]</scope>
    <source>
        <strain evidence="6 7">JCM 17540</strain>
    </source>
</reference>
<evidence type="ECO:0000256" key="3">
    <source>
        <dbReference type="ARBA" id="ARBA00023315"/>
    </source>
</evidence>
<gene>
    <name evidence="6" type="ORF">H9L22_06260</name>
</gene>
<dbReference type="InterPro" id="IPR014043">
    <property type="entry name" value="Acyl_transferase_dom"/>
</dbReference>
<dbReference type="RefSeq" id="WP_187722032.1">
    <property type="nucleotide sequence ID" value="NZ_BAABBL010000003.1"/>
</dbReference>
<dbReference type="EC" id="2.3.1.39" evidence="1"/>
<dbReference type="Gene3D" id="3.40.366.10">
    <property type="entry name" value="Malonyl-Coenzyme A Acyl Carrier Protein, domain 2"/>
    <property type="match status" value="1"/>
</dbReference>
<dbReference type="SUPFAM" id="SSF55048">
    <property type="entry name" value="Probable ACP-binding domain of malonyl-CoA ACP transacylase"/>
    <property type="match status" value="1"/>
</dbReference>
<evidence type="ECO:0000256" key="4">
    <source>
        <dbReference type="ARBA" id="ARBA00048462"/>
    </source>
</evidence>
<dbReference type="InterPro" id="IPR016035">
    <property type="entry name" value="Acyl_Trfase/lysoPLipase"/>
</dbReference>
<dbReference type="SUPFAM" id="SSF52151">
    <property type="entry name" value="FabD/lysophospholipase-like"/>
    <property type="match status" value="1"/>
</dbReference>
<dbReference type="GO" id="GO:0004314">
    <property type="term" value="F:[acyl-carrier-protein] S-malonyltransferase activity"/>
    <property type="evidence" value="ECO:0007669"/>
    <property type="project" value="UniProtKB-EC"/>
</dbReference>
<dbReference type="EMBL" id="CP060789">
    <property type="protein sequence ID" value="QNP56933.1"/>
    <property type="molecule type" value="Genomic_DNA"/>
</dbReference>
<dbReference type="SMART" id="SM00827">
    <property type="entry name" value="PKS_AT"/>
    <property type="match status" value="1"/>
</dbReference>
<dbReference type="GO" id="GO:0006633">
    <property type="term" value="P:fatty acid biosynthetic process"/>
    <property type="evidence" value="ECO:0007669"/>
    <property type="project" value="TreeGrafter"/>
</dbReference>
<dbReference type="GO" id="GO:0005829">
    <property type="term" value="C:cytosol"/>
    <property type="evidence" value="ECO:0007669"/>
    <property type="project" value="TreeGrafter"/>
</dbReference>
<dbReference type="InterPro" id="IPR016036">
    <property type="entry name" value="Malonyl_transacylase_ACP-bd"/>
</dbReference>
<dbReference type="Proteomes" id="UP000516117">
    <property type="component" value="Chromosome"/>
</dbReference>
<proteinExistence type="predicted"/>
<comment type="catalytic activity">
    <reaction evidence="4">
        <text>holo-[ACP] + malonyl-CoA = malonyl-[ACP] + CoA</text>
        <dbReference type="Rhea" id="RHEA:41792"/>
        <dbReference type="Rhea" id="RHEA-COMP:9623"/>
        <dbReference type="Rhea" id="RHEA-COMP:9685"/>
        <dbReference type="ChEBI" id="CHEBI:57287"/>
        <dbReference type="ChEBI" id="CHEBI:57384"/>
        <dbReference type="ChEBI" id="CHEBI:64479"/>
        <dbReference type="ChEBI" id="CHEBI:78449"/>
        <dbReference type="EC" id="2.3.1.39"/>
    </reaction>
</comment>
<keyword evidence="2 6" id="KW-0808">Transferase</keyword>
<evidence type="ECO:0000256" key="2">
    <source>
        <dbReference type="ARBA" id="ARBA00022679"/>
    </source>
</evidence>
<evidence type="ECO:0000313" key="7">
    <source>
        <dbReference type="Proteomes" id="UP000516117"/>
    </source>
</evidence>
<dbReference type="AlphaFoldDB" id="A0A7H0H8R7"/>
<feature type="domain" description="Malonyl-CoA:ACP transacylase (MAT)" evidence="5">
    <location>
        <begin position="5"/>
        <end position="308"/>
    </location>
</feature>
<dbReference type="Gene3D" id="3.30.70.250">
    <property type="entry name" value="Malonyl-CoA ACP transacylase, ACP-binding"/>
    <property type="match status" value="1"/>
</dbReference>
<dbReference type="InterPro" id="IPR050858">
    <property type="entry name" value="Mal-CoA-ACP_Trans/PKS_FabD"/>
</dbReference>
<dbReference type="Pfam" id="PF00698">
    <property type="entry name" value="Acyl_transf_1"/>
    <property type="match status" value="1"/>
</dbReference>
<name>A0A7H0H8R7_9ACTN</name>
<keyword evidence="7" id="KW-1185">Reference proteome</keyword>
<sequence>MLAIVAPGQGAQTPGYLVPWLEDAVLRDQLAVLSEAAGLDLAHYGTAADADEIRDTAVAQPLLVASALLSGRALLGGHVAPELLLAGHSVGELAALALAGVFSDAAAMRLVAVRGTAMAEASAVRPTSMTAVVSGDRDEVLAAIEAAGLTAANNNGTGQIVAAGTVEQLEALAANPPRRARLVPLSVAGAFHTVHMEPAVARLAAVASELTLADPVCAVLTNADGSVVADGTVAVERLVNQVANPVRWDLCMETLAARGVTGLLELAPAGTLTKIAQRNLKGVELFNLNSPDQLDEARAFVATHVAAQPEQK</sequence>
<evidence type="ECO:0000256" key="1">
    <source>
        <dbReference type="ARBA" id="ARBA00013258"/>
    </source>
</evidence>
<evidence type="ECO:0000313" key="6">
    <source>
        <dbReference type="EMBL" id="QNP56933.1"/>
    </source>
</evidence>
<evidence type="ECO:0000259" key="5">
    <source>
        <dbReference type="SMART" id="SM00827"/>
    </source>
</evidence>
<dbReference type="PANTHER" id="PTHR42681:SF1">
    <property type="entry name" value="MALONYL-COA-ACYL CARRIER PROTEIN TRANSACYLASE, MITOCHONDRIAL"/>
    <property type="match status" value="1"/>
</dbReference>
<dbReference type="PANTHER" id="PTHR42681">
    <property type="entry name" value="MALONYL-COA-ACYL CARRIER PROTEIN TRANSACYLASE, MITOCHONDRIAL"/>
    <property type="match status" value="1"/>
</dbReference>
<keyword evidence="3" id="KW-0012">Acyltransferase</keyword>
<organism evidence="6 7">
    <name type="scientific">Tessaracoccus defluvii</name>
    <dbReference type="NCBI Taxonomy" id="1285901"/>
    <lineage>
        <taxon>Bacteria</taxon>
        <taxon>Bacillati</taxon>
        <taxon>Actinomycetota</taxon>
        <taxon>Actinomycetes</taxon>
        <taxon>Propionibacteriales</taxon>
        <taxon>Propionibacteriaceae</taxon>
        <taxon>Tessaracoccus</taxon>
    </lineage>
</organism>
<protein>
    <recommendedName>
        <fullName evidence="1">[acyl-carrier-protein] S-malonyltransferase</fullName>
        <ecNumber evidence="1">2.3.1.39</ecNumber>
    </recommendedName>
</protein>